<organism evidence="2">
    <name type="scientific">marine sediment metagenome</name>
    <dbReference type="NCBI Taxonomy" id="412755"/>
    <lineage>
        <taxon>unclassified sequences</taxon>
        <taxon>metagenomes</taxon>
        <taxon>ecological metagenomes</taxon>
    </lineage>
</organism>
<feature type="region of interest" description="Disordered" evidence="1">
    <location>
        <begin position="136"/>
        <end position="180"/>
    </location>
</feature>
<name>A0A0F9S706_9ZZZZ</name>
<reference evidence="2" key="1">
    <citation type="journal article" date="2015" name="Nature">
        <title>Complex archaea that bridge the gap between prokaryotes and eukaryotes.</title>
        <authorList>
            <person name="Spang A."/>
            <person name="Saw J.H."/>
            <person name="Jorgensen S.L."/>
            <person name="Zaremba-Niedzwiedzka K."/>
            <person name="Martijn J."/>
            <person name="Lind A.E."/>
            <person name="van Eijk R."/>
            <person name="Schleper C."/>
            <person name="Guy L."/>
            <person name="Ettema T.J."/>
        </authorList>
    </citation>
    <scope>NUCLEOTIDE SEQUENCE</scope>
</reference>
<accession>A0A0F9S706</accession>
<evidence type="ECO:0000313" key="2">
    <source>
        <dbReference type="EMBL" id="KKN32791.1"/>
    </source>
</evidence>
<evidence type="ECO:0000256" key="1">
    <source>
        <dbReference type="SAM" id="MobiDB-lite"/>
    </source>
</evidence>
<comment type="caution">
    <text evidence="2">The sequence shown here is derived from an EMBL/GenBank/DDBJ whole genome shotgun (WGS) entry which is preliminary data.</text>
</comment>
<dbReference type="EMBL" id="LAZR01002228">
    <property type="protein sequence ID" value="KKN32791.1"/>
    <property type="molecule type" value="Genomic_DNA"/>
</dbReference>
<proteinExistence type="predicted"/>
<dbReference type="AlphaFoldDB" id="A0A0F9S706"/>
<sequence>MAIVKFVHGGKEVTFTEDTAVTDLANFMCKELFGITFNELSARVINFTFEYDGQECYFNPSFIVKMLKQDQIKADVKNLIEDLEQLAEMFGFDVCPQCNVVYPGGKVEHCRKCGYCPEGLTEMKRKILAGEPVELPSEEVAVGGDDEVDPDGIGVRAEGAPAESGDQAGGNVQEPGVVPG</sequence>
<gene>
    <name evidence="2" type="ORF">LCGC14_0810200</name>
</gene>
<protein>
    <submittedName>
        <fullName evidence="2">Uncharacterized protein</fullName>
    </submittedName>
</protein>